<dbReference type="EMBL" id="CP036281">
    <property type="protein sequence ID" value="QDU79407.1"/>
    <property type="molecule type" value="Genomic_DNA"/>
</dbReference>
<reference evidence="2 3" key="1">
    <citation type="submission" date="2019-02" db="EMBL/GenBank/DDBJ databases">
        <title>Deep-cultivation of Planctomycetes and their phenomic and genomic characterization uncovers novel biology.</title>
        <authorList>
            <person name="Wiegand S."/>
            <person name="Jogler M."/>
            <person name="Boedeker C."/>
            <person name="Pinto D."/>
            <person name="Vollmers J."/>
            <person name="Rivas-Marin E."/>
            <person name="Kohn T."/>
            <person name="Peeters S.H."/>
            <person name="Heuer A."/>
            <person name="Rast P."/>
            <person name="Oberbeckmann S."/>
            <person name="Bunk B."/>
            <person name="Jeske O."/>
            <person name="Meyerdierks A."/>
            <person name="Storesund J.E."/>
            <person name="Kallscheuer N."/>
            <person name="Luecker S."/>
            <person name="Lage O.M."/>
            <person name="Pohl T."/>
            <person name="Merkel B.J."/>
            <person name="Hornburger P."/>
            <person name="Mueller R.-W."/>
            <person name="Bruemmer F."/>
            <person name="Labrenz M."/>
            <person name="Spormann A.M."/>
            <person name="Op den Camp H."/>
            <person name="Overmann J."/>
            <person name="Amann R."/>
            <person name="Jetten M.S.M."/>
            <person name="Mascher T."/>
            <person name="Medema M.H."/>
            <person name="Devos D.P."/>
            <person name="Kaster A.-K."/>
            <person name="Ovreas L."/>
            <person name="Rohde M."/>
            <person name="Galperin M.Y."/>
            <person name="Jogler C."/>
        </authorList>
    </citation>
    <scope>NUCLEOTIDE SEQUENCE [LARGE SCALE GENOMIC DNA]</scope>
    <source>
        <strain evidence="2 3">Pla110</strain>
    </source>
</reference>
<feature type="transmembrane region" description="Helical" evidence="1">
    <location>
        <begin position="104"/>
        <end position="123"/>
    </location>
</feature>
<dbReference type="AlphaFoldDB" id="A0A518CJM9"/>
<feature type="transmembrane region" description="Helical" evidence="1">
    <location>
        <begin position="135"/>
        <end position="160"/>
    </location>
</feature>
<organism evidence="2 3">
    <name type="scientific">Polystyrenella longa</name>
    <dbReference type="NCBI Taxonomy" id="2528007"/>
    <lineage>
        <taxon>Bacteria</taxon>
        <taxon>Pseudomonadati</taxon>
        <taxon>Planctomycetota</taxon>
        <taxon>Planctomycetia</taxon>
        <taxon>Planctomycetales</taxon>
        <taxon>Planctomycetaceae</taxon>
        <taxon>Polystyrenella</taxon>
    </lineage>
</organism>
<sequence>MKTYLLNLWDSFRGSFWFRPTLMILFAIVLSEVTHSVDVNLAQKDEEVEWFSTTSEAARSTLTAVASATIALAGVVFSITILSLSIASTQFGSRLVRNVMSDSIADWVIGQYIGSALFCLLVLRTIREPEYVEVAFVPHIGTAVGVGFGLISMWLLIWFIHHVATSIQAPNLVESVADELGTTIERLFPEHIGRPRGEEDESHTAEEALSRPEGETIEILCSTEGYIEGIDGDTLISEACEHKGLLKLNCKPGNFVTYKETLAEFQSYQSGDDLDEDARDSLIKTIQQVIIIGPTRTPRQDISYAVLQLVEIAVRALSPGINDPFTAMGCIDRFSGALCTLAERDFPEIIRRDEEGTPRVVLTNVDRFPEILNDAFNMVRQNGIRSVAVSIRMIDSLLRITAHVTRKRDREAIKVQAIALKSGFDSQGFVESDRQEFDERYQKLMTLLVEKSDH</sequence>
<protein>
    <recommendedName>
        <fullName evidence="4">DUF2254 domain-containing protein</fullName>
    </recommendedName>
</protein>
<dbReference type="Pfam" id="PF10011">
    <property type="entry name" value="DUF2254"/>
    <property type="match status" value="1"/>
</dbReference>
<dbReference type="Proteomes" id="UP000317178">
    <property type="component" value="Chromosome"/>
</dbReference>
<feature type="transmembrane region" description="Helical" evidence="1">
    <location>
        <begin position="62"/>
        <end position="84"/>
    </location>
</feature>
<keyword evidence="3" id="KW-1185">Reference proteome</keyword>
<proteinExistence type="predicted"/>
<name>A0A518CJM9_9PLAN</name>
<keyword evidence="1" id="KW-0812">Transmembrane</keyword>
<keyword evidence="1" id="KW-1133">Transmembrane helix</keyword>
<gene>
    <name evidence="2" type="ORF">Pla110_11170</name>
</gene>
<dbReference type="InterPro" id="IPR018723">
    <property type="entry name" value="DUF2254_membrane"/>
</dbReference>
<dbReference type="OrthoDB" id="2955631at2"/>
<evidence type="ECO:0000313" key="2">
    <source>
        <dbReference type="EMBL" id="QDU79407.1"/>
    </source>
</evidence>
<evidence type="ECO:0000313" key="3">
    <source>
        <dbReference type="Proteomes" id="UP000317178"/>
    </source>
</evidence>
<dbReference type="RefSeq" id="WP_144993984.1">
    <property type="nucleotide sequence ID" value="NZ_CP036281.1"/>
</dbReference>
<evidence type="ECO:0000256" key="1">
    <source>
        <dbReference type="SAM" id="Phobius"/>
    </source>
</evidence>
<evidence type="ECO:0008006" key="4">
    <source>
        <dbReference type="Google" id="ProtNLM"/>
    </source>
</evidence>
<accession>A0A518CJM9</accession>
<dbReference type="KEGG" id="plon:Pla110_11170"/>
<feature type="transmembrane region" description="Helical" evidence="1">
    <location>
        <begin position="20"/>
        <end position="41"/>
    </location>
</feature>
<keyword evidence="1" id="KW-0472">Membrane</keyword>